<comment type="caution">
    <text evidence="8">The sequence shown here is derived from an EMBL/GenBank/DDBJ whole genome shotgun (WGS) entry which is preliminary data.</text>
</comment>
<dbReference type="InterPro" id="IPR037185">
    <property type="entry name" value="EmrE-like"/>
</dbReference>
<dbReference type="InterPro" id="IPR000620">
    <property type="entry name" value="EamA_dom"/>
</dbReference>
<feature type="transmembrane region" description="Helical" evidence="6">
    <location>
        <begin position="152"/>
        <end position="171"/>
    </location>
</feature>
<feature type="transmembrane region" description="Helical" evidence="6">
    <location>
        <begin position="37"/>
        <end position="55"/>
    </location>
</feature>
<feature type="transmembrane region" description="Helical" evidence="6">
    <location>
        <begin position="91"/>
        <end position="117"/>
    </location>
</feature>
<dbReference type="Pfam" id="PF00892">
    <property type="entry name" value="EamA"/>
    <property type="match status" value="2"/>
</dbReference>
<dbReference type="PANTHER" id="PTHR32322">
    <property type="entry name" value="INNER MEMBRANE TRANSPORTER"/>
    <property type="match status" value="1"/>
</dbReference>
<keyword evidence="4 6" id="KW-1133">Transmembrane helix</keyword>
<dbReference type="InterPro" id="IPR050638">
    <property type="entry name" value="AA-Vitamin_Transporters"/>
</dbReference>
<evidence type="ECO:0000256" key="2">
    <source>
        <dbReference type="ARBA" id="ARBA00007362"/>
    </source>
</evidence>
<feature type="transmembrane region" description="Helical" evidence="6">
    <location>
        <begin position="12"/>
        <end position="31"/>
    </location>
</feature>
<dbReference type="PANTHER" id="PTHR32322:SF2">
    <property type="entry name" value="EAMA DOMAIN-CONTAINING PROTEIN"/>
    <property type="match status" value="1"/>
</dbReference>
<keyword evidence="3 6" id="KW-0812">Transmembrane</keyword>
<reference evidence="8 9" key="1">
    <citation type="submission" date="2019-03" db="EMBL/GenBank/DDBJ databases">
        <title>Luteimonas zhaokaii sp.nov., isolated from the rectal contents of Plateau pika in Yushu, Qinghai Province, China.</title>
        <authorList>
            <person name="Zhang G."/>
        </authorList>
    </citation>
    <scope>NUCLEOTIDE SEQUENCE [LARGE SCALE GENOMIC DNA]</scope>
    <source>
        <strain evidence="8 9">THG-MD21</strain>
    </source>
</reference>
<comment type="subcellular location">
    <subcellularLocation>
        <location evidence="1">Membrane</location>
        <topology evidence="1">Multi-pass membrane protein</topology>
    </subcellularLocation>
</comment>
<evidence type="ECO:0000259" key="7">
    <source>
        <dbReference type="Pfam" id="PF00892"/>
    </source>
</evidence>
<dbReference type="SUPFAM" id="SSF103481">
    <property type="entry name" value="Multidrug resistance efflux transporter EmrE"/>
    <property type="match status" value="2"/>
</dbReference>
<evidence type="ECO:0000256" key="4">
    <source>
        <dbReference type="ARBA" id="ARBA00022989"/>
    </source>
</evidence>
<comment type="similarity">
    <text evidence="2">Belongs to the EamA transporter family.</text>
</comment>
<feature type="transmembrane region" description="Helical" evidence="6">
    <location>
        <begin position="248"/>
        <end position="269"/>
    </location>
</feature>
<organism evidence="8 9">
    <name type="scientific">Luteimonas terrae</name>
    <dbReference type="NCBI Taxonomy" id="1530191"/>
    <lineage>
        <taxon>Bacteria</taxon>
        <taxon>Pseudomonadati</taxon>
        <taxon>Pseudomonadota</taxon>
        <taxon>Gammaproteobacteria</taxon>
        <taxon>Lysobacterales</taxon>
        <taxon>Lysobacteraceae</taxon>
        <taxon>Luteimonas</taxon>
    </lineage>
</organism>
<feature type="domain" description="EamA" evidence="7">
    <location>
        <begin position="152"/>
        <end position="295"/>
    </location>
</feature>
<feature type="transmembrane region" description="Helical" evidence="6">
    <location>
        <begin position="67"/>
        <end position="85"/>
    </location>
</feature>
<dbReference type="EMBL" id="SMTG01000005">
    <property type="protein sequence ID" value="TDK30158.1"/>
    <property type="molecule type" value="Genomic_DNA"/>
</dbReference>
<evidence type="ECO:0000256" key="6">
    <source>
        <dbReference type="SAM" id="Phobius"/>
    </source>
</evidence>
<feature type="transmembrane region" description="Helical" evidence="6">
    <location>
        <begin position="124"/>
        <end position="146"/>
    </location>
</feature>
<feature type="transmembrane region" description="Helical" evidence="6">
    <location>
        <begin position="281"/>
        <end position="300"/>
    </location>
</feature>
<evidence type="ECO:0000313" key="9">
    <source>
        <dbReference type="Proteomes" id="UP000295543"/>
    </source>
</evidence>
<sequence>MHDTATGRTALIWMLSGAALIGTNGLMVRLAGTPPTISAFYRMLFAGVLLTLLVHLRRDWRPLTHRVWWLALLPAAAFAADLWLWHRSILLIGPGLATLLANAQVFCMALAGVLLFGERIGLRFVAGIALAFFGLWLLLGADWATLPADYRWGVWLGLGTGVCYAVYNIGLRHVQRAGHAQTSAATAPVAQVLAMVSLLCAVLLGLAGVAEGVSFAIPGWQSLGWLLLLAGLGHCLSWILISRAMQHLPVALIGLLLLVQPVCAFLLDIVVLDRQTLPREWLGLAFTLAGIFLASLKGRARPVPPPAART</sequence>
<feature type="transmembrane region" description="Helical" evidence="6">
    <location>
        <begin position="223"/>
        <end position="241"/>
    </location>
</feature>
<feature type="domain" description="EamA" evidence="7">
    <location>
        <begin position="10"/>
        <end position="139"/>
    </location>
</feature>
<keyword evidence="9" id="KW-1185">Reference proteome</keyword>
<dbReference type="RefSeq" id="WP_133394325.1">
    <property type="nucleotide sequence ID" value="NZ_SMTG01000005.1"/>
</dbReference>
<dbReference type="OrthoDB" id="5625838at2"/>
<evidence type="ECO:0000256" key="1">
    <source>
        <dbReference type="ARBA" id="ARBA00004141"/>
    </source>
</evidence>
<evidence type="ECO:0000256" key="5">
    <source>
        <dbReference type="ARBA" id="ARBA00023136"/>
    </source>
</evidence>
<dbReference type="GO" id="GO:0016020">
    <property type="term" value="C:membrane"/>
    <property type="evidence" value="ECO:0007669"/>
    <property type="project" value="UniProtKB-SubCell"/>
</dbReference>
<dbReference type="AlphaFoldDB" id="A0A4R5U7J4"/>
<proteinExistence type="inferred from homology"/>
<accession>A0A4R5U7J4</accession>
<dbReference type="Gene3D" id="1.10.3730.20">
    <property type="match status" value="1"/>
</dbReference>
<name>A0A4R5U7J4_9GAMM</name>
<evidence type="ECO:0000313" key="8">
    <source>
        <dbReference type="EMBL" id="TDK30158.1"/>
    </source>
</evidence>
<protein>
    <submittedName>
        <fullName evidence="8">DMT family transporter</fullName>
    </submittedName>
</protein>
<dbReference type="Proteomes" id="UP000295543">
    <property type="component" value="Unassembled WGS sequence"/>
</dbReference>
<keyword evidence="5 6" id="KW-0472">Membrane</keyword>
<gene>
    <name evidence="8" type="ORF">E2F49_13320</name>
</gene>
<feature type="transmembrane region" description="Helical" evidence="6">
    <location>
        <begin position="192"/>
        <end position="217"/>
    </location>
</feature>
<evidence type="ECO:0000256" key="3">
    <source>
        <dbReference type="ARBA" id="ARBA00022692"/>
    </source>
</evidence>